<accession>A0AAJ2PWL1</accession>
<proteinExistence type="predicted"/>
<dbReference type="AlphaFoldDB" id="A0AAJ2PWL1"/>
<name>A0AAJ2PWL1_9ACTN</name>
<dbReference type="InterPro" id="IPR019239">
    <property type="entry name" value="VapB_antitoxin"/>
</dbReference>
<organism evidence="1 2">
    <name type="scientific">Streptomyces europaeiscabiei</name>
    <dbReference type="NCBI Taxonomy" id="146819"/>
    <lineage>
        <taxon>Bacteria</taxon>
        <taxon>Bacillati</taxon>
        <taxon>Actinomycetota</taxon>
        <taxon>Actinomycetes</taxon>
        <taxon>Kitasatosporales</taxon>
        <taxon>Streptomycetaceae</taxon>
        <taxon>Streptomyces</taxon>
    </lineage>
</organism>
<reference evidence="1" key="1">
    <citation type="journal article" date="2023" name="Microb. Genom.">
        <title>Mesoterricola silvestris gen. nov., sp. nov., Mesoterricola sediminis sp. nov., Geothrix oryzae sp. nov., Geothrix edaphica sp. nov., Geothrix rubra sp. nov., and Geothrix limicola sp. nov., six novel members of Acidobacteriota isolated from soils.</title>
        <authorList>
            <person name="Weisberg A.J."/>
            <person name="Pearce E."/>
            <person name="Kramer C.G."/>
            <person name="Chang J.H."/>
            <person name="Clarke C.R."/>
        </authorList>
    </citation>
    <scope>NUCLEOTIDE SEQUENCE</scope>
    <source>
        <strain evidence="1">ND06-05F</strain>
    </source>
</reference>
<protein>
    <submittedName>
        <fullName evidence="1">Type II toxin-antitoxin system VapB family antitoxin</fullName>
    </submittedName>
</protein>
<dbReference type="EMBL" id="JARAWN010000321">
    <property type="protein sequence ID" value="MDX3134742.1"/>
    <property type="molecule type" value="Genomic_DNA"/>
</dbReference>
<dbReference type="Pfam" id="PF09957">
    <property type="entry name" value="VapB_antitoxin"/>
    <property type="match status" value="1"/>
</dbReference>
<evidence type="ECO:0000313" key="2">
    <source>
        <dbReference type="Proteomes" id="UP001273589"/>
    </source>
</evidence>
<sequence>MSRTLVDIDDDMLAFAQQQLGTKTKRDTINRALTIAAAVSADDRARALRWLQENADTFLDFDALEERERSGL</sequence>
<dbReference type="RefSeq" id="WP_037689853.1">
    <property type="nucleotide sequence ID" value="NZ_JARAWN010000321.1"/>
</dbReference>
<dbReference type="Proteomes" id="UP001273589">
    <property type="component" value="Unassembled WGS sequence"/>
</dbReference>
<evidence type="ECO:0000313" key="1">
    <source>
        <dbReference type="EMBL" id="MDX3134742.1"/>
    </source>
</evidence>
<comment type="caution">
    <text evidence="1">The sequence shown here is derived from an EMBL/GenBank/DDBJ whole genome shotgun (WGS) entry which is preliminary data.</text>
</comment>
<gene>
    <name evidence="1" type="ORF">PV367_34295</name>
</gene>